<keyword evidence="1" id="KW-0012">Acyltransferase</keyword>
<name>A0AC61MVQ0_9FIRM</name>
<organism evidence="1 2">
    <name type="scientific">Aristaeella hokkaidonensis</name>
    <dbReference type="NCBI Taxonomy" id="3046382"/>
    <lineage>
        <taxon>Bacteria</taxon>
        <taxon>Bacillati</taxon>
        <taxon>Bacillota</taxon>
        <taxon>Clostridia</taxon>
        <taxon>Eubacteriales</taxon>
        <taxon>Aristaeellaceae</taxon>
        <taxon>Aristaeella</taxon>
    </lineage>
</organism>
<evidence type="ECO:0000313" key="2">
    <source>
        <dbReference type="Proteomes" id="UP000682782"/>
    </source>
</evidence>
<keyword evidence="1" id="KW-0808">Transferase</keyword>
<sequence>MSERRQRIPELDGLRVLMIFIVSWYHIWQQSWLSPAIGSWSLDYLVRSGYIWVDGTVLLSSFLLFLPYAKAMRVKGPAPDTRDFYYRRVRRILPGYYFIILAVLFGIAIPWKLYTTPQFLVKDVATHLTFTFTFFWDTYIATPLGAASWTLAIETQAYLLFPLIARGVMKKPVVTLCILCAVCFGFRAWCLWALVDYSMVVNQLINFLDVYVIGILAAMVYVRLNEKRTALAVVEKTDESRTEEVKQQAAATGKTPFAWQIPATLIFAAAFFGLLQMLRFQARSGNTPTIQMNQMIYRPVYAILFTLLILSAPFALFPLRKLLGNRVTRFLGGISMNYYLIHQTVIVHLKRLRFPPSVSDTPNMAAEQPWQNQYTLVSFVLSLLLAVLVTYAIEKPAARLIDKLRAKRNHAK</sequence>
<evidence type="ECO:0000313" key="1">
    <source>
        <dbReference type="EMBL" id="QUC66657.1"/>
    </source>
</evidence>
<protein>
    <submittedName>
        <fullName evidence="1">Acyltransferase</fullName>
    </submittedName>
</protein>
<dbReference type="Proteomes" id="UP000682782">
    <property type="component" value="Chromosome"/>
</dbReference>
<proteinExistence type="predicted"/>
<gene>
    <name evidence="1" type="ORF">JYE49_12495</name>
</gene>
<reference evidence="1" key="1">
    <citation type="submission" date="2021-01" db="EMBL/GenBank/DDBJ databases">
        <title>Complete genome sequence of Clostridiales bacterium R-7.</title>
        <authorList>
            <person name="Mahoney-Kurpe S.C."/>
            <person name="Palevich N."/>
            <person name="Koike S."/>
            <person name="Moon C.D."/>
            <person name="Attwood G.T."/>
        </authorList>
    </citation>
    <scope>NUCLEOTIDE SEQUENCE</scope>
    <source>
        <strain evidence="1">R-7</strain>
    </source>
</reference>
<keyword evidence="2" id="KW-1185">Reference proteome</keyword>
<dbReference type="EMBL" id="CP068393">
    <property type="protein sequence ID" value="QUC66657.1"/>
    <property type="molecule type" value="Genomic_DNA"/>
</dbReference>
<accession>A0AC61MVQ0</accession>